<dbReference type="PANTHER" id="PTHR22906:SF21">
    <property type="entry name" value="SEMA DOMAIN-CONTAINING PROTEIN"/>
    <property type="match status" value="1"/>
</dbReference>
<dbReference type="EMBL" id="CAJPWZ010000883">
    <property type="protein sequence ID" value="CAG2202260.1"/>
    <property type="molecule type" value="Genomic_DNA"/>
</dbReference>
<dbReference type="Gene3D" id="2.20.100.10">
    <property type="entry name" value="Thrombospondin type-1 (TSP1) repeat"/>
    <property type="match status" value="9"/>
</dbReference>
<keyword evidence="5" id="KW-0675">Receptor</keyword>
<dbReference type="Pfam" id="PF00090">
    <property type="entry name" value="TSP_1"/>
    <property type="match status" value="9"/>
</dbReference>
<feature type="region of interest" description="Disordered" evidence="3">
    <location>
        <begin position="208"/>
        <end position="229"/>
    </location>
</feature>
<dbReference type="InterPro" id="IPR000884">
    <property type="entry name" value="TSP1_rpt"/>
</dbReference>
<accession>A0A8S3R325</accession>
<dbReference type="OrthoDB" id="446173at2759"/>
<gene>
    <name evidence="5" type="ORF">MEDL_16835</name>
</gene>
<evidence type="ECO:0000313" key="6">
    <source>
        <dbReference type="Proteomes" id="UP000683360"/>
    </source>
</evidence>
<dbReference type="PROSITE" id="PS50092">
    <property type="entry name" value="TSP1"/>
    <property type="match status" value="9"/>
</dbReference>
<sequence>MEKLFLIHLMFLIFQTVNGSYSKWTCWTHCSVTCGSGSQERRRTCQNPPLAKIGPDCSKSTSESKTCTLTACPINGNYGKWTAWSSCHGNCKGGVQVRRRSCNSPAPSNNGLDCSGKSSEKRRCKLLGCPIRGKWGSWTGWSRCSVSCGIGSRMRTRSCDNPAPANNGPECSGPGSESRKCAPKPCPINGDWGEWKEWSSCFGGCKNGRQRRRRTCDSPAPANNGRDCSGTGSQIRRCKPLRCPISGNWGSWKDWTMCSKTCGGGIQERSRSCDNPAPANNGPDCSGSDTESRQCASNPCPIAGNWGSWKDWTMCPNTCGGGIQVRSRSCDNPAPANNGQGCIGSDTESRQCASNPCPIAGNWGSWKDWTMCPNTCGGGIQVRSRSCDNPAPANNGQGCIGSDTESRQCASNPCPIAGNWGSWKEWTMCSASCGGGSQNRIRLCDNPAPANNGPECSDSDTESRQCASTLCPINGNWGRWGQWNLCSGTCKSASRLRRRSCNKPAPANDGLTCIGSGTERSTCILFWCR</sequence>
<dbReference type="PRINTS" id="PR01705">
    <property type="entry name" value="TSP1REPEAT"/>
</dbReference>
<keyword evidence="4" id="KW-0732">Signal</keyword>
<dbReference type="FunFam" id="2.20.100.10:FF:000007">
    <property type="entry name" value="Thrombospondin 1"/>
    <property type="match status" value="1"/>
</dbReference>
<comment type="caution">
    <text evidence="5">The sequence shown here is derived from an EMBL/GenBank/DDBJ whole genome shotgun (WGS) entry which is preliminary data.</text>
</comment>
<protein>
    <submittedName>
        <fullName evidence="5">Hemicentin-1,Coadhesin,Adhesion G protein-coupled receptor B3,Adhesion G protein-coupled receptor B2,Thrombospondin-1,Mucin-like protein</fullName>
    </submittedName>
</protein>
<dbReference type="AlphaFoldDB" id="A0A8S3R325"/>
<proteinExistence type="predicted"/>
<keyword evidence="1" id="KW-0677">Repeat</keyword>
<evidence type="ECO:0000313" key="5">
    <source>
        <dbReference type="EMBL" id="CAG2202260.1"/>
    </source>
</evidence>
<evidence type="ECO:0000256" key="2">
    <source>
        <dbReference type="ARBA" id="ARBA00023157"/>
    </source>
</evidence>
<feature type="signal peptide" evidence="4">
    <location>
        <begin position="1"/>
        <end position="19"/>
    </location>
</feature>
<name>A0A8S3R325_MYTED</name>
<keyword evidence="2" id="KW-1015">Disulfide bond</keyword>
<dbReference type="InterPro" id="IPR052065">
    <property type="entry name" value="Compl_asym_regulator"/>
</dbReference>
<dbReference type="SMART" id="SM00209">
    <property type="entry name" value="TSP1"/>
    <property type="match status" value="9"/>
</dbReference>
<feature type="chain" id="PRO_5035789723" evidence="4">
    <location>
        <begin position="20"/>
        <end position="529"/>
    </location>
</feature>
<dbReference type="InterPro" id="IPR036383">
    <property type="entry name" value="TSP1_rpt_sf"/>
</dbReference>
<dbReference type="Proteomes" id="UP000683360">
    <property type="component" value="Unassembled WGS sequence"/>
</dbReference>
<keyword evidence="6" id="KW-1185">Reference proteome</keyword>
<dbReference type="PANTHER" id="PTHR22906">
    <property type="entry name" value="PROPERDIN"/>
    <property type="match status" value="1"/>
</dbReference>
<evidence type="ECO:0000256" key="1">
    <source>
        <dbReference type="ARBA" id="ARBA00022737"/>
    </source>
</evidence>
<evidence type="ECO:0000256" key="3">
    <source>
        <dbReference type="SAM" id="MobiDB-lite"/>
    </source>
</evidence>
<organism evidence="5 6">
    <name type="scientific">Mytilus edulis</name>
    <name type="common">Blue mussel</name>
    <dbReference type="NCBI Taxonomy" id="6550"/>
    <lineage>
        <taxon>Eukaryota</taxon>
        <taxon>Metazoa</taxon>
        <taxon>Spiralia</taxon>
        <taxon>Lophotrochozoa</taxon>
        <taxon>Mollusca</taxon>
        <taxon>Bivalvia</taxon>
        <taxon>Autobranchia</taxon>
        <taxon>Pteriomorphia</taxon>
        <taxon>Mytilida</taxon>
        <taxon>Mytiloidea</taxon>
        <taxon>Mytilidae</taxon>
        <taxon>Mytilinae</taxon>
        <taxon>Mytilus</taxon>
    </lineage>
</organism>
<evidence type="ECO:0000256" key="4">
    <source>
        <dbReference type="SAM" id="SignalP"/>
    </source>
</evidence>
<reference evidence="5" key="1">
    <citation type="submission" date="2021-03" db="EMBL/GenBank/DDBJ databases">
        <authorList>
            <person name="Bekaert M."/>
        </authorList>
    </citation>
    <scope>NUCLEOTIDE SEQUENCE</scope>
</reference>
<dbReference type="SUPFAM" id="SSF82895">
    <property type="entry name" value="TSP-1 type 1 repeat"/>
    <property type="match status" value="9"/>
</dbReference>
<dbReference type="FunFam" id="2.20.100.10:FF:000001">
    <property type="entry name" value="semaphorin-5A isoform X1"/>
    <property type="match status" value="7"/>
</dbReference>